<evidence type="ECO:0000313" key="2">
    <source>
        <dbReference type="EMBL" id="MBB3209191.1"/>
    </source>
</evidence>
<accession>A0A7W5E2W0</accession>
<evidence type="ECO:0000313" key="3">
    <source>
        <dbReference type="Proteomes" id="UP000536179"/>
    </source>
</evidence>
<dbReference type="RefSeq" id="WP_184307603.1">
    <property type="nucleotide sequence ID" value="NZ_JACHXU010000021.1"/>
</dbReference>
<gene>
    <name evidence="2" type="ORF">FHS27_005029</name>
</gene>
<dbReference type="AlphaFoldDB" id="A0A7W5E2W0"/>
<keyword evidence="3" id="KW-1185">Reference proteome</keyword>
<evidence type="ECO:0000259" key="1">
    <source>
        <dbReference type="Pfam" id="PF09949"/>
    </source>
</evidence>
<proteinExistence type="predicted"/>
<organism evidence="2 3">
    <name type="scientific">Aporhodopirellula rubra</name>
    <dbReference type="NCBI Taxonomy" id="980271"/>
    <lineage>
        <taxon>Bacteria</taxon>
        <taxon>Pseudomonadati</taxon>
        <taxon>Planctomycetota</taxon>
        <taxon>Planctomycetia</taxon>
        <taxon>Pirellulales</taxon>
        <taxon>Pirellulaceae</taxon>
        <taxon>Aporhodopirellula</taxon>
    </lineage>
</organism>
<protein>
    <submittedName>
        <fullName evidence="2">Phosphatidate phosphatase APP1</fullName>
    </submittedName>
</protein>
<dbReference type="PANTHER" id="PTHR28208:SF3">
    <property type="entry name" value="PHOSPHATIDATE PHOSPHATASE APP1"/>
    <property type="match status" value="1"/>
</dbReference>
<dbReference type="SUPFAM" id="SSF56784">
    <property type="entry name" value="HAD-like"/>
    <property type="match status" value="1"/>
</dbReference>
<comment type="caution">
    <text evidence="2">The sequence shown here is derived from an EMBL/GenBank/DDBJ whole genome shotgun (WGS) entry which is preliminary data.</text>
</comment>
<dbReference type="GO" id="GO:0008195">
    <property type="term" value="F:phosphatidate phosphatase activity"/>
    <property type="evidence" value="ECO:0007669"/>
    <property type="project" value="InterPro"/>
</dbReference>
<dbReference type="InterPro" id="IPR019236">
    <property type="entry name" value="APP1_cat"/>
</dbReference>
<dbReference type="Pfam" id="PF09949">
    <property type="entry name" value="APP1_cat"/>
    <property type="match status" value="1"/>
</dbReference>
<dbReference type="EMBL" id="JACHXU010000021">
    <property type="protein sequence ID" value="MBB3209191.1"/>
    <property type="molecule type" value="Genomic_DNA"/>
</dbReference>
<feature type="domain" description="Phosphatidate phosphatase APP1 catalytic" evidence="1">
    <location>
        <begin position="171"/>
        <end position="326"/>
    </location>
</feature>
<reference evidence="2 3" key="1">
    <citation type="submission" date="2020-08" db="EMBL/GenBank/DDBJ databases">
        <title>Genomic Encyclopedia of Type Strains, Phase III (KMG-III): the genomes of soil and plant-associated and newly described type strains.</title>
        <authorList>
            <person name="Whitman W."/>
        </authorList>
    </citation>
    <scope>NUCLEOTIDE SEQUENCE [LARGE SCALE GENOMIC DNA]</scope>
    <source>
        <strain evidence="2 3">CECT 8075</strain>
    </source>
</reference>
<dbReference type="InterPro" id="IPR052935">
    <property type="entry name" value="Mg2+_PAP"/>
</dbReference>
<dbReference type="InterPro" id="IPR036412">
    <property type="entry name" value="HAD-like_sf"/>
</dbReference>
<dbReference type="PANTHER" id="PTHR28208">
    <property type="entry name" value="PHOSPHATIDATE PHOSPHATASE APP1"/>
    <property type="match status" value="1"/>
</dbReference>
<dbReference type="Proteomes" id="UP000536179">
    <property type="component" value="Unassembled WGS sequence"/>
</dbReference>
<sequence length="374" mass="41957">MMSPQAEETWRAQLSNLLMQWASHADDVADIASRRLRRRWGRSGIPQIQAYTGYRSDIGTHVSGRVLNNPVGSPDFTSNDWWDNLVDSYQRFASDEVPNVELEVIFNGQVIRCESDEEGYFHAVVPDAGKNDPRPFWSKALIRIVEHADVDPDSSTTIARVLTPLSTAEFMVISDVDDTIMHTGATELLTMAKLTFFANAKARLPLPGVADLYQRLQQGGERSQKLRNPIFYVSSSPWNLFDLLEDFLEINGLPDGPILLRDLGIDKDKFLASGHDHKLEKVRALMRDYPSLPVVLFGDSGQEDARLYALAAAEFGERIRAIFIRDVDPGIATLFDNNVEPFIRHAAAAGVPMYRIESSDEASERLKALRLLPE</sequence>
<name>A0A7W5E2W0_9BACT</name>